<evidence type="ECO:0000313" key="3">
    <source>
        <dbReference type="EMBL" id="MDT0642570.1"/>
    </source>
</evidence>
<dbReference type="InterPro" id="IPR013099">
    <property type="entry name" value="K_chnl_dom"/>
</dbReference>
<dbReference type="Proteomes" id="UP001262889">
    <property type="component" value="Unassembled WGS sequence"/>
</dbReference>
<dbReference type="EMBL" id="JAVRHQ010000006">
    <property type="protein sequence ID" value="MDT0642570.1"/>
    <property type="molecule type" value="Genomic_DNA"/>
</dbReference>
<comment type="caution">
    <text evidence="3">The sequence shown here is derived from an EMBL/GenBank/DDBJ whole genome shotgun (WGS) entry which is preliminary data.</text>
</comment>
<evidence type="ECO:0000256" key="1">
    <source>
        <dbReference type="SAM" id="Phobius"/>
    </source>
</evidence>
<feature type="transmembrane region" description="Helical" evidence="1">
    <location>
        <begin position="128"/>
        <end position="147"/>
    </location>
</feature>
<accession>A0ABU3C897</accession>
<feature type="transmembrane region" description="Helical" evidence="1">
    <location>
        <begin position="154"/>
        <end position="173"/>
    </location>
</feature>
<dbReference type="SUPFAM" id="SSF81324">
    <property type="entry name" value="Voltage-gated potassium channels"/>
    <property type="match status" value="1"/>
</dbReference>
<feature type="transmembrane region" description="Helical" evidence="1">
    <location>
        <begin position="21"/>
        <end position="39"/>
    </location>
</feature>
<protein>
    <submittedName>
        <fullName evidence="3">Ion channel</fullName>
    </submittedName>
</protein>
<feature type="transmembrane region" description="Helical" evidence="1">
    <location>
        <begin position="45"/>
        <end position="67"/>
    </location>
</feature>
<name>A0ABU3C897_9FLAO</name>
<evidence type="ECO:0000259" key="2">
    <source>
        <dbReference type="Pfam" id="PF07885"/>
    </source>
</evidence>
<dbReference type="RefSeq" id="WP_311534229.1">
    <property type="nucleotide sequence ID" value="NZ_JAVRHQ010000006.1"/>
</dbReference>
<keyword evidence="1" id="KW-0472">Membrane</keyword>
<keyword evidence="4" id="KW-1185">Reference proteome</keyword>
<proteinExistence type="predicted"/>
<keyword evidence="1" id="KW-0812">Transmembrane</keyword>
<feature type="transmembrane region" description="Helical" evidence="1">
    <location>
        <begin position="79"/>
        <end position="108"/>
    </location>
</feature>
<gene>
    <name evidence="3" type="ORF">RM553_06955</name>
</gene>
<organism evidence="3 4">
    <name type="scientific">Autumnicola tepida</name>
    <dbReference type="NCBI Taxonomy" id="3075595"/>
    <lineage>
        <taxon>Bacteria</taxon>
        <taxon>Pseudomonadati</taxon>
        <taxon>Bacteroidota</taxon>
        <taxon>Flavobacteriia</taxon>
        <taxon>Flavobacteriales</taxon>
        <taxon>Flavobacteriaceae</taxon>
        <taxon>Autumnicola</taxon>
    </lineage>
</organism>
<dbReference type="Pfam" id="PF07885">
    <property type="entry name" value="Ion_trans_2"/>
    <property type="match status" value="1"/>
</dbReference>
<reference evidence="3 4" key="1">
    <citation type="submission" date="2023-09" db="EMBL/GenBank/DDBJ databases">
        <authorList>
            <person name="Rey-Velasco X."/>
        </authorList>
    </citation>
    <scope>NUCLEOTIDE SEQUENCE [LARGE SCALE GENOMIC DNA]</scope>
    <source>
        <strain evidence="3 4">F363</strain>
    </source>
</reference>
<sequence length="180" mass="20058">MSKEKDIETTTAFYGQLFNSSNYVIAVVLIASAVQLYLVPKLETSIAEIILICLTITKIGFIIALAFNQLMKIIGQSHILIHVLTLFGYLIALIVISFSVDYCALYLIESSHFKYGDNPATTLSFFDMFYFSLITFSSVGYGDIVPISITAKTLVILEVTVRFFVLVFGIANVNRIKVNK</sequence>
<feature type="domain" description="Potassium channel" evidence="2">
    <location>
        <begin position="101"/>
        <end position="174"/>
    </location>
</feature>
<evidence type="ECO:0000313" key="4">
    <source>
        <dbReference type="Proteomes" id="UP001262889"/>
    </source>
</evidence>
<keyword evidence="1" id="KW-1133">Transmembrane helix</keyword>
<dbReference type="Gene3D" id="1.10.287.70">
    <property type="match status" value="1"/>
</dbReference>